<proteinExistence type="predicted"/>
<dbReference type="EMBL" id="JBJKTR010000015">
    <property type="protein sequence ID" value="KAL3341542.1"/>
    <property type="molecule type" value="Genomic_DNA"/>
</dbReference>
<feature type="region of interest" description="Disordered" evidence="1">
    <location>
        <begin position="1"/>
        <end position="26"/>
    </location>
</feature>
<dbReference type="PANTHER" id="PTHR34427:SF16">
    <property type="entry name" value="DUF4283 DOMAIN-CONTAINING PROTEIN"/>
    <property type="match status" value="1"/>
</dbReference>
<comment type="caution">
    <text evidence="2">The sequence shown here is derived from an EMBL/GenBank/DDBJ whole genome shotgun (WGS) entry which is preliminary data.</text>
</comment>
<dbReference type="Proteomes" id="UP001627284">
    <property type="component" value="Unassembled WGS sequence"/>
</dbReference>
<keyword evidence="3" id="KW-1185">Reference proteome</keyword>
<dbReference type="PANTHER" id="PTHR34427">
    <property type="entry name" value="DUF4283 DOMAIN PROTEIN"/>
    <property type="match status" value="1"/>
</dbReference>
<feature type="compositionally biased region" description="Basic and acidic residues" evidence="1">
    <location>
        <begin position="1"/>
        <end position="11"/>
    </location>
</feature>
<sequence>MDKGSGSEKMFKAIGDQCGGWPETEDETSLKNHLKWARIKIKGDGGNIPKEVKIVDKGLTFFISIWSEAQMIVVVSEVEKMMGKDRWKKDGNRGRHNECITDK</sequence>
<name>A0ABD2SCK6_9SOLN</name>
<protein>
    <submittedName>
        <fullName evidence="2">Uncharacterized protein</fullName>
    </submittedName>
</protein>
<evidence type="ECO:0000256" key="1">
    <source>
        <dbReference type="SAM" id="MobiDB-lite"/>
    </source>
</evidence>
<reference evidence="2 3" key="1">
    <citation type="submission" date="2024-05" db="EMBL/GenBank/DDBJ databases">
        <title>De novo assembly of an allotetraploid wild potato.</title>
        <authorList>
            <person name="Hosaka A.J."/>
        </authorList>
    </citation>
    <scope>NUCLEOTIDE SEQUENCE [LARGE SCALE GENOMIC DNA]</scope>
    <source>
        <tissue evidence="2">Young leaves</tissue>
    </source>
</reference>
<evidence type="ECO:0000313" key="3">
    <source>
        <dbReference type="Proteomes" id="UP001627284"/>
    </source>
</evidence>
<evidence type="ECO:0000313" key="2">
    <source>
        <dbReference type="EMBL" id="KAL3341542.1"/>
    </source>
</evidence>
<accession>A0ABD2SCK6</accession>
<feature type="non-terminal residue" evidence="2">
    <location>
        <position position="103"/>
    </location>
</feature>
<organism evidence="2 3">
    <name type="scientific">Solanum stoloniferum</name>
    <dbReference type="NCBI Taxonomy" id="62892"/>
    <lineage>
        <taxon>Eukaryota</taxon>
        <taxon>Viridiplantae</taxon>
        <taxon>Streptophyta</taxon>
        <taxon>Embryophyta</taxon>
        <taxon>Tracheophyta</taxon>
        <taxon>Spermatophyta</taxon>
        <taxon>Magnoliopsida</taxon>
        <taxon>eudicotyledons</taxon>
        <taxon>Gunneridae</taxon>
        <taxon>Pentapetalae</taxon>
        <taxon>asterids</taxon>
        <taxon>lamiids</taxon>
        <taxon>Solanales</taxon>
        <taxon>Solanaceae</taxon>
        <taxon>Solanoideae</taxon>
        <taxon>Solaneae</taxon>
        <taxon>Solanum</taxon>
    </lineage>
</organism>
<dbReference type="AlphaFoldDB" id="A0ABD2SCK6"/>
<gene>
    <name evidence="2" type="ORF">AABB24_025876</name>
</gene>